<dbReference type="PANTHER" id="PTHR12482">
    <property type="entry name" value="LIPASE ROG1-RELATED-RELATED"/>
    <property type="match status" value="1"/>
</dbReference>
<dbReference type="Gene3D" id="3.40.50.1820">
    <property type="entry name" value="alpha/beta hydrolase"/>
    <property type="match status" value="1"/>
</dbReference>
<evidence type="ECO:0000313" key="4">
    <source>
        <dbReference type="Proteomes" id="UP000794436"/>
    </source>
</evidence>
<reference evidence="3" key="1">
    <citation type="submission" date="2019-03" db="EMBL/GenBank/DDBJ databases">
        <title>Long read genome sequence of the mycoparasitic Pythium oligandrum ATCC 38472 isolated from sugarbeet rhizosphere.</title>
        <authorList>
            <person name="Gaulin E."/>
        </authorList>
    </citation>
    <scope>NUCLEOTIDE SEQUENCE</scope>
    <source>
        <strain evidence="3">ATCC 38472_TT</strain>
    </source>
</reference>
<evidence type="ECO:0000259" key="2">
    <source>
        <dbReference type="Pfam" id="PF05057"/>
    </source>
</evidence>
<dbReference type="PANTHER" id="PTHR12482:SF62">
    <property type="entry name" value="LIPASE ROG1-RELATED"/>
    <property type="match status" value="1"/>
</dbReference>
<feature type="compositionally biased region" description="Low complexity" evidence="1">
    <location>
        <begin position="465"/>
        <end position="506"/>
    </location>
</feature>
<keyword evidence="4" id="KW-1185">Reference proteome</keyword>
<dbReference type="InterPro" id="IPR007751">
    <property type="entry name" value="DUF676_lipase-like"/>
</dbReference>
<dbReference type="EMBL" id="SPLM01000111">
    <property type="protein sequence ID" value="TMW58482.1"/>
    <property type="molecule type" value="Genomic_DNA"/>
</dbReference>
<feature type="region of interest" description="Disordered" evidence="1">
    <location>
        <begin position="265"/>
        <end position="289"/>
    </location>
</feature>
<comment type="caution">
    <text evidence="3">The sequence shown here is derived from an EMBL/GenBank/DDBJ whole genome shotgun (WGS) entry which is preliminary data.</text>
</comment>
<dbReference type="AlphaFoldDB" id="A0A8K1C9N1"/>
<evidence type="ECO:0000256" key="1">
    <source>
        <dbReference type="SAM" id="MobiDB-lite"/>
    </source>
</evidence>
<dbReference type="InterPro" id="IPR044294">
    <property type="entry name" value="Lipase-like"/>
</dbReference>
<feature type="compositionally biased region" description="Low complexity" evidence="1">
    <location>
        <begin position="536"/>
        <end position="554"/>
    </location>
</feature>
<name>A0A8K1C9N1_PYTOL</name>
<proteinExistence type="predicted"/>
<protein>
    <recommendedName>
        <fullName evidence="2">DUF676 domain-containing protein</fullName>
    </recommendedName>
</protein>
<sequence>MRGASDKEWRTEATHLVVFQHGLLGNDADFQNYQLFFHQYFPTDEVFAYCAKSNATSMTRMFQTYDGIDTGGQRLADEIQQVAERLPRLEKLSVIGHSLGGLYARYCLGVLYARGFFEKIEPMNFITLASPHMGTRRTQRSSLNMIYNAVVPKLLDRTGQQFGLNDTPSEQTLALSRPARRYPDRPSNAACQEIDGIVLATVSSENKENEPPKPLEWKSFYCKISNRVLQVLEHRDGEASENESKMVMEVDLLDALVTVVVPDELDSTSKEESDKPEDQHSWDVELRPDGHAKDAKSGVVLTLRINYEQWKWLVAISNSSAGVMCRSPQSDVVSQALADPSTLPSTLLGCLTHGQFLQALQLFKTRTLYSSVFFDVQVPYSCGAIRAFNPYRVDAANCTTSPYYRHITMKSLWNAPLVRDTLPPTAKALPTEKKSIKNLLVKTLGERRSSRRLSRSGSQSRRSFSLFTSSSVSANGPASSARANRASFSSVSSGSSDGSSTPSPVDQALHQSAMQASPPHEPRHQPGTLTVEERNSWTSRQSSGVSSSFFSSTSKRNVPASRTPPFVDGALLLDHVHEAFSSDDKQRDALRGMMIALQSLGWRRIDVLFDNVLAHQKIVAKHANPAKPVQDGLDIVHHVMDTFLL</sequence>
<organism evidence="3 4">
    <name type="scientific">Pythium oligandrum</name>
    <name type="common">Mycoparasitic fungus</name>
    <dbReference type="NCBI Taxonomy" id="41045"/>
    <lineage>
        <taxon>Eukaryota</taxon>
        <taxon>Sar</taxon>
        <taxon>Stramenopiles</taxon>
        <taxon>Oomycota</taxon>
        <taxon>Peronosporomycetes</taxon>
        <taxon>Pythiales</taxon>
        <taxon>Pythiaceae</taxon>
        <taxon>Pythium</taxon>
    </lineage>
</organism>
<accession>A0A8K1C9N1</accession>
<gene>
    <name evidence="3" type="ORF">Poli38472_010041</name>
</gene>
<feature type="region of interest" description="Disordered" evidence="1">
    <location>
        <begin position="465"/>
        <end position="561"/>
    </location>
</feature>
<dbReference type="InterPro" id="IPR029058">
    <property type="entry name" value="AB_hydrolase_fold"/>
</dbReference>
<feature type="compositionally biased region" description="Basic and acidic residues" evidence="1">
    <location>
        <begin position="267"/>
        <end position="289"/>
    </location>
</feature>
<evidence type="ECO:0000313" key="3">
    <source>
        <dbReference type="EMBL" id="TMW58482.1"/>
    </source>
</evidence>
<feature type="domain" description="DUF676" evidence="2">
    <location>
        <begin position="12"/>
        <end position="178"/>
    </location>
</feature>
<dbReference type="OrthoDB" id="273452at2759"/>
<dbReference type="Proteomes" id="UP000794436">
    <property type="component" value="Unassembled WGS sequence"/>
</dbReference>
<dbReference type="SUPFAM" id="SSF53474">
    <property type="entry name" value="alpha/beta-Hydrolases"/>
    <property type="match status" value="1"/>
</dbReference>
<dbReference type="Pfam" id="PF05057">
    <property type="entry name" value="DUF676"/>
    <property type="match status" value="1"/>
</dbReference>